<dbReference type="OrthoDB" id="501625at2"/>
<dbReference type="HOGENOM" id="CLU_028584_0_0_3"/>
<evidence type="ECO:0000313" key="3">
    <source>
        <dbReference type="EMBL" id="ACK68333.1"/>
    </source>
</evidence>
<dbReference type="STRING" id="41431.PCC8801_4411"/>
<evidence type="ECO:0000256" key="1">
    <source>
        <dbReference type="SAM" id="Coils"/>
    </source>
</evidence>
<keyword evidence="4" id="KW-1185">Reference proteome</keyword>
<evidence type="ECO:0000256" key="2">
    <source>
        <dbReference type="SAM" id="Phobius"/>
    </source>
</evidence>
<keyword evidence="2" id="KW-1133">Transmembrane helix</keyword>
<keyword evidence="2" id="KW-0812">Transmembrane</keyword>
<dbReference type="RefSeq" id="WP_015957426.1">
    <property type="nucleotide sequence ID" value="NC_011726.1"/>
</dbReference>
<feature type="coiled-coil region" evidence="1">
    <location>
        <begin position="427"/>
        <end position="475"/>
    </location>
</feature>
<sequence>MTLTKISVTSSAKSSRRQLWFEKIMALLVLLNYSLVIFDLSYIPLRDFWLQGRVQIYLKIGAFEREIPDPPLKILPFPVTQYYDWVKGIEAYRETEHYLNLVNQLNDAIEQRITEPGNESQVQQIENLLEKLRHESVEMIAQNPFQVANKTGTLERIKNKMREHIFDKKDGSAKEAFTIFWTQENFQKNGLRHELDFFDEQIRPLIETNYFRPVGENGEPVNNFGLIDLPFFLVFLVEFMARTWSISRRHTGVSWFDAMLWRWYDIFLLIPLIRWLRIIPLIIRLNQAKLIDMKAIKKQASQGFVAGIAQDITEVVVIQIINQVQSSIEEGSIRNLVMRRNVNAYIDINDINETAEITKLVAHLIVEKVLPEIRPEAEAFLHYNIAKILTQTPAYQNLENLPGVKSLQTQLTQGLVSQLYQSLSQGLEQLLIEDQKFNELLERLANKFTKTMSTEMQCKQSIEQIEELINALLEEVKINYVQRLSSEDVEKILEQTRALRQEIN</sequence>
<dbReference type="AlphaFoldDB" id="B7JWJ2"/>
<dbReference type="EMBL" id="CP001287">
    <property type="protein sequence ID" value="ACK68333.1"/>
    <property type="molecule type" value="Genomic_DNA"/>
</dbReference>
<dbReference type="eggNOG" id="COG3779">
    <property type="taxonomic scope" value="Bacteria"/>
</dbReference>
<proteinExistence type="predicted"/>
<name>B7JWJ2_RIPO1</name>
<evidence type="ECO:0000313" key="4">
    <source>
        <dbReference type="Proteomes" id="UP000008204"/>
    </source>
</evidence>
<feature type="transmembrane region" description="Helical" evidence="2">
    <location>
        <begin position="24"/>
        <end position="45"/>
    </location>
</feature>
<reference evidence="4" key="1">
    <citation type="journal article" date="2011" name="MBio">
        <title>Novel metabolic attributes of the genus Cyanothece, comprising a group of unicellular nitrogen-fixing Cyanobacteria.</title>
        <authorList>
            <person name="Bandyopadhyay A."/>
            <person name="Elvitigala T."/>
            <person name="Welsh E."/>
            <person name="Stockel J."/>
            <person name="Liberton M."/>
            <person name="Min H."/>
            <person name="Sherman L.A."/>
            <person name="Pakrasi H.B."/>
        </authorList>
    </citation>
    <scope>NUCLEOTIDE SEQUENCE [LARGE SCALE GENOMIC DNA]</scope>
    <source>
        <strain evidence="4">PCC 8801</strain>
    </source>
</reference>
<protein>
    <submittedName>
        <fullName evidence="3">Uncharacterized protein</fullName>
    </submittedName>
</protein>
<dbReference type="KEGG" id="cyp:PCC8801_4411"/>
<gene>
    <name evidence="3" type="ordered locus">PCC8801_4411</name>
</gene>
<accession>B7JWJ2</accession>
<keyword evidence="2" id="KW-0472">Membrane</keyword>
<keyword evidence="1" id="KW-0175">Coiled coil</keyword>
<dbReference type="Proteomes" id="UP000008204">
    <property type="component" value="Chromosome"/>
</dbReference>
<organism evidence="3 4">
    <name type="scientific">Rippkaea orientalis (strain PCC 8801 / RF-1)</name>
    <name type="common">Cyanothece sp. (strain PCC 8801)</name>
    <dbReference type="NCBI Taxonomy" id="41431"/>
    <lineage>
        <taxon>Bacteria</taxon>
        <taxon>Bacillati</taxon>
        <taxon>Cyanobacteriota</taxon>
        <taxon>Cyanophyceae</taxon>
        <taxon>Oscillatoriophycideae</taxon>
        <taxon>Chroococcales</taxon>
        <taxon>Aphanothecaceae</taxon>
        <taxon>Rippkaea</taxon>
        <taxon>Rippkaea orientalis</taxon>
    </lineage>
</organism>